<dbReference type="Pfam" id="PF00534">
    <property type="entry name" value="Glycos_transf_1"/>
    <property type="match status" value="1"/>
</dbReference>
<evidence type="ECO:0000259" key="1">
    <source>
        <dbReference type="Pfam" id="PF00534"/>
    </source>
</evidence>
<gene>
    <name evidence="2" type="ORF">ACA29_07315</name>
</gene>
<proteinExistence type="predicted"/>
<evidence type="ECO:0000313" key="2">
    <source>
        <dbReference type="EMBL" id="KRG14096.1"/>
    </source>
</evidence>
<dbReference type="Proteomes" id="UP000053881">
    <property type="component" value="Unassembled WGS sequence"/>
</dbReference>
<organism evidence="2 3">
    <name type="scientific">Lederbergia galactosidilytica</name>
    <dbReference type="NCBI Taxonomy" id="217031"/>
    <lineage>
        <taxon>Bacteria</taxon>
        <taxon>Bacillati</taxon>
        <taxon>Bacillota</taxon>
        <taxon>Bacilli</taxon>
        <taxon>Bacillales</taxon>
        <taxon>Bacillaceae</taxon>
        <taxon>Lederbergia</taxon>
    </lineage>
</organism>
<dbReference type="InterPro" id="IPR001296">
    <property type="entry name" value="Glyco_trans_1"/>
</dbReference>
<dbReference type="EMBL" id="LGPB01000068">
    <property type="protein sequence ID" value="KRG14096.1"/>
    <property type="molecule type" value="Genomic_DNA"/>
</dbReference>
<reference evidence="2 3" key="1">
    <citation type="submission" date="2015-06" db="EMBL/GenBank/DDBJ databases">
        <title>Genome sequencing project of Bacillus galactosidilyticus PL133.</title>
        <authorList>
            <person name="Gaiero J."/>
            <person name="Nicol R."/>
            <person name="Habash M."/>
        </authorList>
    </citation>
    <scope>NUCLEOTIDE SEQUENCE [LARGE SCALE GENOMIC DNA]</scope>
    <source>
        <strain evidence="2 3">PL133</strain>
    </source>
</reference>
<dbReference type="AlphaFoldDB" id="A0A0Q9XZ89"/>
<dbReference type="PATRIC" id="fig|217031.4.peg.2423"/>
<comment type="caution">
    <text evidence="2">The sequence shown here is derived from an EMBL/GenBank/DDBJ whole genome shotgun (WGS) entry which is preliminary data.</text>
</comment>
<dbReference type="GO" id="GO:0016757">
    <property type="term" value="F:glycosyltransferase activity"/>
    <property type="evidence" value="ECO:0007669"/>
    <property type="project" value="InterPro"/>
</dbReference>
<dbReference type="PANTHER" id="PTHR12526">
    <property type="entry name" value="GLYCOSYLTRANSFERASE"/>
    <property type="match status" value="1"/>
</dbReference>
<dbReference type="Gene3D" id="3.40.50.2000">
    <property type="entry name" value="Glycogen Phosphorylase B"/>
    <property type="match status" value="2"/>
</dbReference>
<dbReference type="CDD" id="cd03801">
    <property type="entry name" value="GT4_PimA-like"/>
    <property type="match status" value="1"/>
</dbReference>
<evidence type="ECO:0000313" key="3">
    <source>
        <dbReference type="Proteomes" id="UP000053881"/>
    </source>
</evidence>
<dbReference type="SUPFAM" id="SSF53756">
    <property type="entry name" value="UDP-Glycosyltransferase/glycogen phosphorylase"/>
    <property type="match status" value="1"/>
</dbReference>
<sequence length="294" mass="33601">MAKITLVRKSIKETDQGSVYEAYSNLEYSLRLEHDLILLPDNIHSLSDISNWVTSTCENSDIIISNYPEIVYTLRENGWKGKLILPILGNLPRGGAWLRRGAPYLTSEDIIWCTSTSDQLIYQNLINHDYPHPESVVLPLQVDTNRFYPFDYNTKLLLRNELGIKPDEFSLAYTGRITVEKNIHSILEVVYLLQRSGKKIKLFIVGDFFDVFFYEHRVSGIKLRERIEKLVKSYGLSNSVVYKPWLSKDKLNQLFNAVDAFVNLTFHHDENFGLSQVEAMSAGLPVVGALLGVV</sequence>
<feature type="domain" description="Glycosyl transferase family 1" evidence="1">
    <location>
        <begin position="158"/>
        <end position="287"/>
    </location>
</feature>
<accession>A0A0Q9XZ89</accession>
<protein>
    <recommendedName>
        <fullName evidence="1">Glycosyl transferase family 1 domain-containing protein</fullName>
    </recommendedName>
</protein>
<name>A0A0Q9XZ89_9BACI</name>